<sequence length="72" mass="8093">MKHDQRNFLCNVGVCKKLILPNTDLGISASFLFPRIILSPNRSNMHSRAFSDSFKALHALLDDPGIHYLSPL</sequence>
<gene>
    <name evidence="1" type="ORF">M408DRAFT_143913</name>
</gene>
<protein>
    <submittedName>
        <fullName evidence="1">Uncharacterized protein</fullName>
    </submittedName>
</protein>
<evidence type="ECO:0000313" key="2">
    <source>
        <dbReference type="Proteomes" id="UP000054097"/>
    </source>
</evidence>
<dbReference type="EMBL" id="KN824294">
    <property type="protein sequence ID" value="KIM28166.1"/>
    <property type="molecule type" value="Genomic_DNA"/>
</dbReference>
<reference evidence="1 2" key="1">
    <citation type="submission" date="2014-04" db="EMBL/GenBank/DDBJ databases">
        <authorList>
            <consortium name="DOE Joint Genome Institute"/>
            <person name="Kuo A."/>
            <person name="Zuccaro A."/>
            <person name="Kohler A."/>
            <person name="Nagy L.G."/>
            <person name="Floudas D."/>
            <person name="Copeland A."/>
            <person name="Barry K.W."/>
            <person name="Cichocki N."/>
            <person name="Veneault-Fourrey C."/>
            <person name="LaButti K."/>
            <person name="Lindquist E.A."/>
            <person name="Lipzen A."/>
            <person name="Lundell T."/>
            <person name="Morin E."/>
            <person name="Murat C."/>
            <person name="Sun H."/>
            <person name="Tunlid A."/>
            <person name="Henrissat B."/>
            <person name="Grigoriev I.V."/>
            <person name="Hibbett D.S."/>
            <person name="Martin F."/>
            <person name="Nordberg H.P."/>
            <person name="Cantor M.N."/>
            <person name="Hua S.X."/>
        </authorList>
    </citation>
    <scope>NUCLEOTIDE SEQUENCE [LARGE SCALE GENOMIC DNA]</scope>
    <source>
        <strain evidence="1 2">MAFF 305830</strain>
    </source>
</reference>
<proteinExistence type="predicted"/>
<reference evidence="2" key="2">
    <citation type="submission" date="2015-01" db="EMBL/GenBank/DDBJ databases">
        <title>Evolutionary Origins and Diversification of the Mycorrhizal Mutualists.</title>
        <authorList>
            <consortium name="DOE Joint Genome Institute"/>
            <consortium name="Mycorrhizal Genomics Consortium"/>
            <person name="Kohler A."/>
            <person name="Kuo A."/>
            <person name="Nagy L.G."/>
            <person name="Floudas D."/>
            <person name="Copeland A."/>
            <person name="Barry K.W."/>
            <person name="Cichocki N."/>
            <person name="Veneault-Fourrey C."/>
            <person name="LaButti K."/>
            <person name="Lindquist E.A."/>
            <person name="Lipzen A."/>
            <person name="Lundell T."/>
            <person name="Morin E."/>
            <person name="Murat C."/>
            <person name="Riley R."/>
            <person name="Ohm R."/>
            <person name="Sun H."/>
            <person name="Tunlid A."/>
            <person name="Henrissat B."/>
            <person name="Grigoriev I.V."/>
            <person name="Hibbett D.S."/>
            <person name="Martin F."/>
        </authorList>
    </citation>
    <scope>NUCLEOTIDE SEQUENCE [LARGE SCALE GENOMIC DNA]</scope>
    <source>
        <strain evidence="2">MAFF 305830</strain>
    </source>
</reference>
<evidence type="ECO:0000313" key="1">
    <source>
        <dbReference type="EMBL" id="KIM28166.1"/>
    </source>
</evidence>
<dbReference type="HOGENOM" id="CLU_2723788_0_0_1"/>
<dbReference type="AlphaFoldDB" id="A0A0C3B9Q9"/>
<organism evidence="1 2">
    <name type="scientific">Serendipita vermifera MAFF 305830</name>
    <dbReference type="NCBI Taxonomy" id="933852"/>
    <lineage>
        <taxon>Eukaryota</taxon>
        <taxon>Fungi</taxon>
        <taxon>Dikarya</taxon>
        <taxon>Basidiomycota</taxon>
        <taxon>Agaricomycotina</taxon>
        <taxon>Agaricomycetes</taxon>
        <taxon>Sebacinales</taxon>
        <taxon>Serendipitaceae</taxon>
        <taxon>Serendipita</taxon>
    </lineage>
</organism>
<accession>A0A0C3B9Q9</accession>
<dbReference type="Proteomes" id="UP000054097">
    <property type="component" value="Unassembled WGS sequence"/>
</dbReference>
<keyword evidence="2" id="KW-1185">Reference proteome</keyword>
<name>A0A0C3B9Q9_SERVB</name>